<proteinExistence type="predicted"/>
<protein>
    <submittedName>
        <fullName evidence="1">Uncharacterized protein</fullName>
    </submittedName>
</protein>
<dbReference type="HOGENOM" id="CLU_2280042_0_0_1"/>
<accession>E3LCI0</accession>
<gene>
    <name evidence="1" type="ORF">CRE_00424</name>
</gene>
<dbReference type="EMBL" id="DS268407">
    <property type="protein sequence ID" value="EFO82483.1"/>
    <property type="molecule type" value="Genomic_DNA"/>
</dbReference>
<dbReference type="eggNOG" id="KOG3629">
    <property type="taxonomic scope" value="Eukaryota"/>
</dbReference>
<dbReference type="AlphaFoldDB" id="E3LCI0"/>
<sequence length="102" mass="11937">MASRYWGDEKHPDAIYAVYLRKVRYVPPQGYEGVPVCTFLFKKNTTTKLIAPYVGGADMLGKRVWPIKRNWNRNEYAFVITISHFEVVQMVVRYSFLTHFTG</sequence>
<dbReference type="Proteomes" id="UP000008281">
    <property type="component" value="Unassembled WGS sequence"/>
</dbReference>
<dbReference type="InParanoid" id="E3LCI0"/>
<reference evidence="1" key="1">
    <citation type="submission" date="2007-07" db="EMBL/GenBank/DDBJ databases">
        <title>PCAP assembly of the Caenorhabditis remanei genome.</title>
        <authorList>
            <consortium name="The Caenorhabditis remanei Sequencing Consortium"/>
            <person name="Wilson R.K."/>
        </authorList>
    </citation>
    <scope>NUCLEOTIDE SEQUENCE [LARGE SCALE GENOMIC DNA]</scope>
    <source>
        <strain evidence="1">PB4641</strain>
    </source>
</reference>
<dbReference type="OrthoDB" id="26687at2759"/>
<organism evidence="2">
    <name type="scientific">Caenorhabditis remanei</name>
    <name type="common">Caenorhabditis vulgaris</name>
    <dbReference type="NCBI Taxonomy" id="31234"/>
    <lineage>
        <taxon>Eukaryota</taxon>
        <taxon>Metazoa</taxon>
        <taxon>Ecdysozoa</taxon>
        <taxon>Nematoda</taxon>
        <taxon>Chromadorea</taxon>
        <taxon>Rhabditida</taxon>
        <taxon>Rhabditina</taxon>
        <taxon>Rhabditomorpha</taxon>
        <taxon>Rhabditoidea</taxon>
        <taxon>Rhabditidae</taxon>
        <taxon>Peloderinae</taxon>
        <taxon>Caenorhabditis</taxon>
    </lineage>
</organism>
<evidence type="ECO:0000313" key="1">
    <source>
        <dbReference type="EMBL" id="EFO82483.1"/>
    </source>
</evidence>
<evidence type="ECO:0000313" key="2">
    <source>
        <dbReference type="Proteomes" id="UP000008281"/>
    </source>
</evidence>
<keyword evidence="2" id="KW-1185">Reference proteome</keyword>
<dbReference type="STRING" id="31234.E3LCI0"/>
<name>E3LCI0_CAERE</name>